<name>A0ABS5IAR4_9PROT</name>
<evidence type="ECO:0000313" key="2">
    <source>
        <dbReference type="EMBL" id="MBR9971475.1"/>
    </source>
</evidence>
<dbReference type="InterPro" id="IPR050902">
    <property type="entry name" value="ABC_Transporter_SBP"/>
</dbReference>
<organism evidence="2 3">
    <name type="scientific">Magnetospirillum sulfuroxidans</name>
    <dbReference type="NCBI Taxonomy" id="611300"/>
    <lineage>
        <taxon>Bacteria</taxon>
        <taxon>Pseudomonadati</taxon>
        <taxon>Pseudomonadota</taxon>
        <taxon>Alphaproteobacteria</taxon>
        <taxon>Rhodospirillales</taxon>
        <taxon>Rhodospirillaceae</taxon>
        <taxon>Magnetospirillum</taxon>
    </lineage>
</organism>
<gene>
    <name evidence="2" type="ORF">KEC16_07100</name>
</gene>
<comment type="caution">
    <text evidence="2">The sequence shown here is derived from an EMBL/GenBank/DDBJ whole genome shotgun (WGS) entry which is preliminary data.</text>
</comment>
<feature type="domain" description="Fe/B12 periplasmic-binding" evidence="1">
    <location>
        <begin position="13"/>
        <end position="261"/>
    </location>
</feature>
<protein>
    <submittedName>
        <fullName evidence="2">ABC transporter substrate-binding protein</fullName>
    </submittedName>
</protein>
<keyword evidence="3" id="KW-1185">Reference proteome</keyword>
<proteinExistence type="predicted"/>
<dbReference type="InterPro" id="IPR002491">
    <property type="entry name" value="ABC_transptr_periplasmic_BD"/>
</dbReference>
<evidence type="ECO:0000259" key="1">
    <source>
        <dbReference type="PROSITE" id="PS50983"/>
    </source>
</evidence>
<dbReference type="Pfam" id="PF01497">
    <property type="entry name" value="Peripla_BP_2"/>
    <property type="match status" value="1"/>
</dbReference>
<dbReference type="Gene3D" id="3.40.50.1980">
    <property type="entry name" value="Nitrogenase molybdenum iron protein domain"/>
    <property type="match status" value="2"/>
</dbReference>
<dbReference type="Proteomes" id="UP000680714">
    <property type="component" value="Unassembled WGS sequence"/>
</dbReference>
<dbReference type="PANTHER" id="PTHR30535:SF4">
    <property type="entry name" value="HEMIN-BINDING PERIPLASMIC PROTEIN HMUT"/>
    <property type="match status" value="1"/>
</dbReference>
<dbReference type="PANTHER" id="PTHR30535">
    <property type="entry name" value="VITAMIN B12-BINDING PROTEIN"/>
    <property type="match status" value="1"/>
</dbReference>
<reference evidence="2 3" key="1">
    <citation type="submission" date="2021-04" db="EMBL/GenBank/DDBJ databases">
        <title>Magnetospirillum sulfuroxidans sp. nov., a facultative chemolithoautotrophic sulfur-oxidizing alphaproteobacterium isolated from freshwater sediment and proposals for Paramagetospirillum gen. nov., and Magnetospirillaceae fam. nov.</title>
        <authorList>
            <person name="Koziaeva V."/>
            <person name="Geelhoed J.S."/>
            <person name="Sorokin D.Y."/>
            <person name="Grouzdev D.S."/>
        </authorList>
    </citation>
    <scope>NUCLEOTIDE SEQUENCE [LARGE SCALE GENOMIC DNA]</scope>
    <source>
        <strain evidence="2 3">J10</strain>
    </source>
</reference>
<evidence type="ECO:0000313" key="3">
    <source>
        <dbReference type="Proteomes" id="UP000680714"/>
    </source>
</evidence>
<dbReference type="PROSITE" id="PS50983">
    <property type="entry name" value="FE_B12_PBP"/>
    <property type="match status" value="1"/>
</dbReference>
<accession>A0ABS5IAR4</accession>
<sequence length="261" mass="26883">MAPRPIQAAGAVRLITIGAPTTEIVFALGAGDQVVATDTTSRFPQTAATLPKVGYMRALSAEGLLSLAPTRIIAQDGSGPIEVLERVREAGIPIDMVPDRPDLSTLDSNIALIAGRLGREPEGARLAAELRQRLSQNQPPTPLSALCLIHPGGGGWMAAGRDTVPDLLIRLAGGHNAIDFAGIRPLSLEAAVDSAPDLLVISSSALAQAGGVDALLALPHLAATPAAAKRRVVVVESQMLLGLGPRSPEAVQRLRAVMAAA</sequence>
<dbReference type="RefSeq" id="WP_211547271.1">
    <property type="nucleotide sequence ID" value="NZ_JAGTUF010000004.1"/>
</dbReference>
<dbReference type="SUPFAM" id="SSF53807">
    <property type="entry name" value="Helical backbone' metal receptor"/>
    <property type="match status" value="1"/>
</dbReference>
<dbReference type="EMBL" id="JAGTUF010000004">
    <property type="protein sequence ID" value="MBR9971475.1"/>
    <property type="molecule type" value="Genomic_DNA"/>
</dbReference>